<evidence type="ECO:0000313" key="6">
    <source>
        <dbReference type="Proteomes" id="UP000186817"/>
    </source>
</evidence>
<name>A0A1Q9C1T1_SYMMI</name>
<proteinExistence type="predicted"/>
<dbReference type="Proteomes" id="UP000186817">
    <property type="component" value="Unassembled WGS sequence"/>
</dbReference>
<accession>A0A1Q9C1T1</accession>
<gene>
    <name evidence="5" type="primary">TRPT1</name>
    <name evidence="5" type="ORF">AK812_SmicGene43132</name>
</gene>
<evidence type="ECO:0000313" key="5">
    <source>
        <dbReference type="EMBL" id="OLP76876.1"/>
    </source>
</evidence>
<feature type="compositionally biased region" description="Basic and acidic residues" evidence="4">
    <location>
        <begin position="1"/>
        <end position="16"/>
    </location>
</feature>
<protein>
    <recommendedName>
        <fullName evidence="2">2'-phosphotransferase</fullName>
        <ecNumber evidence="2">2.7.1.160</ecNumber>
    </recommendedName>
</protein>
<organism evidence="5 6">
    <name type="scientific">Symbiodinium microadriaticum</name>
    <name type="common">Dinoflagellate</name>
    <name type="synonym">Zooxanthella microadriatica</name>
    <dbReference type="NCBI Taxonomy" id="2951"/>
    <lineage>
        <taxon>Eukaryota</taxon>
        <taxon>Sar</taxon>
        <taxon>Alveolata</taxon>
        <taxon>Dinophyceae</taxon>
        <taxon>Suessiales</taxon>
        <taxon>Symbiodiniaceae</taxon>
        <taxon>Symbiodinium</taxon>
    </lineage>
</organism>
<dbReference type="InterPro" id="IPR002745">
    <property type="entry name" value="Ptrans_KptA/Tpt1"/>
</dbReference>
<evidence type="ECO:0000256" key="2">
    <source>
        <dbReference type="ARBA" id="ARBA00012007"/>
    </source>
</evidence>
<dbReference type="SUPFAM" id="SSF56399">
    <property type="entry name" value="ADP-ribosylation"/>
    <property type="match status" value="1"/>
</dbReference>
<reference evidence="5 6" key="1">
    <citation type="submission" date="2016-02" db="EMBL/GenBank/DDBJ databases">
        <title>Genome analysis of coral dinoflagellate symbionts highlights evolutionary adaptations to a symbiotic lifestyle.</title>
        <authorList>
            <person name="Aranda M."/>
            <person name="Li Y."/>
            <person name="Liew Y.J."/>
            <person name="Baumgarten S."/>
            <person name="Simakov O."/>
            <person name="Wilson M."/>
            <person name="Piel J."/>
            <person name="Ashoor H."/>
            <person name="Bougouffa S."/>
            <person name="Bajic V.B."/>
            <person name="Ryu T."/>
            <person name="Ravasi T."/>
            <person name="Bayer T."/>
            <person name="Micklem G."/>
            <person name="Kim H."/>
            <person name="Bhak J."/>
            <person name="Lajeunesse T.C."/>
            <person name="Voolstra C.R."/>
        </authorList>
    </citation>
    <scope>NUCLEOTIDE SEQUENCE [LARGE SCALE GENOMIC DNA]</scope>
    <source>
        <strain evidence="5 6">CCMP2467</strain>
    </source>
</reference>
<evidence type="ECO:0000256" key="1">
    <source>
        <dbReference type="ARBA" id="ARBA00003343"/>
    </source>
</evidence>
<dbReference type="EC" id="2.7.1.160" evidence="2"/>
<dbReference type="PANTHER" id="PTHR12684:SF2">
    <property type="entry name" value="TRNA 2'-PHOSPHOTRANSFERASE 1"/>
    <property type="match status" value="1"/>
</dbReference>
<dbReference type="OrthoDB" id="419694at2759"/>
<comment type="function">
    <text evidence="1">Catalyzes the last step of tRNA splicing, the transfer of the splice junction 2'-phosphate from ligated tRNA to NAD to produce ADP-ribose 1''-2'' cyclic phosphate.</text>
</comment>
<comment type="catalytic activity">
    <reaction evidence="3">
        <text>2'-phospho-[ligated tRNA] + NAD(+) = mature tRNA + ADP-alpha-D-ribose 1'',2''-cyclic phosphate + nicotinamide</text>
        <dbReference type="Rhea" id="RHEA:23324"/>
        <dbReference type="Rhea" id="RHEA-COMP:11106"/>
        <dbReference type="Rhea" id="RHEA-COMP:11107"/>
        <dbReference type="ChEBI" id="CHEBI:17154"/>
        <dbReference type="ChEBI" id="CHEBI:57540"/>
        <dbReference type="ChEBI" id="CHEBI:76596"/>
        <dbReference type="ChEBI" id="CHEBI:82883"/>
        <dbReference type="ChEBI" id="CHEBI:85027"/>
        <dbReference type="EC" id="2.7.1.160"/>
    </reaction>
</comment>
<keyword evidence="5" id="KW-0808">Transferase</keyword>
<dbReference type="EMBL" id="LSRX01001895">
    <property type="protein sequence ID" value="OLP76876.1"/>
    <property type="molecule type" value="Genomic_DNA"/>
</dbReference>
<dbReference type="InterPro" id="IPR042080">
    <property type="entry name" value="RNA_2'-PTrans_N"/>
</dbReference>
<dbReference type="GO" id="GO:0000215">
    <property type="term" value="F:tRNA 2'-phosphotransferase activity"/>
    <property type="evidence" value="ECO:0007669"/>
    <property type="project" value="UniProtKB-EC"/>
</dbReference>
<keyword evidence="6" id="KW-1185">Reference proteome</keyword>
<dbReference type="PANTHER" id="PTHR12684">
    <property type="entry name" value="PUTATIVE PHOSPHOTRANSFERASE"/>
    <property type="match status" value="1"/>
</dbReference>
<feature type="compositionally biased region" description="Basic residues" evidence="4">
    <location>
        <begin position="78"/>
        <end position="87"/>
    </location>
</feature>
<dbReference type="Pfam" id="PF01885">
    <property type="entry name" value="PTS_2-RNA"/>
    <property type="match status" value="1"/>
</dbReference>
<sequence>MGRAHYRPDGTRRRTSGELAARAKKKARREQEAAEAAAAPPVEAEPGPVWPDRRDDVEEAEVEIEVEVEEVVEEPPVRHRPKVRLRPAPKWGAASPDDRAGPRARSRSPYRVTVSAERLFRLSKALTRLLRHKAAEEGLPLRADGFFNVEAIIQTSEMRSHGARSAEILHAIQQDAKKRYTLRHFDGVPWVRAAQGHSQSVSKDLLMRKLRRQELPPYLYHGTRAGNYRSILRSGLLAGGPSGCRTDIHLVEHLPAMMPMLDLPRYKAVKELHHGRVPQVLRTTAGWPMDWPVGPLNLVSFSTGTLLADIHASKFCPCRFSPGRVASNSECAAHWWPLRGASRTTAPLGAVSSHMSYTPNSEASLLWSPNDESEDFPPSPAPAAPTASTAPARETPAVGTPVGSLLGRALRRGHYAPEILRVVEHVLDPVRPSQVNWADNEAAESSFRFRFYIAPIRGDNGGPDNITDRMDHDAGPPVSWQSGQRGQLPVLLLMRLEVVLRNPLPQSQLMLALKP</sequence>
<feature type="region of interest" description="Disordered" evidence="4">
    <location>
        <begin position="72"/>
        <end position="108"/>
    </location>
</feature>
<dbReference type="Gene3D" id="1.10.10.970">
    <property type="entry name" value="RNA 2'-phosphotransferase, Tpt1/KptA family, N-terminal domain"/>
    <property type="match status" value="1"/>
</dbReference>
<dbReference type="GO" id="GO:0006388">
    <property type="term" value="P:tRNA splicing, via endonucleolytic cleavage and ligation"/>
    <property type="evidence" value="ECO:0007669"/>
    <property type="project" value="TreeGrafter"/>
</dbReference>
<evidence type="ECO:0000256" key="3">
    <source>
        <dbReference type="ARBA" id="ARBA00047949"/>
    </source>
</evidence>
<comment type="caution">
    <text evidence="5">The sequence shown here is derived from an EMBL/GenBank/DDBJ whole genome shotgun (WGS) entry which is preliminary data.</text>
</comment>
<evidence type="ECO:0000256" key="4">
    <source>
        <dbReference type="SAM" id="MobiDB-lite"/>
    </source>
</evidence>
<feature type="region of interest" description="Disordered" evidence="4">
    <location>
        <begin position="362"/>
        <end position="399"/>
    </location>
</feature>
<dbReference type="AlphaFoldDB" id="A0A1Q9C1T1"/>
<feature type="compositionally biased region" description="Low complexity" evidence="4">
    <location>
        <begin position="34"/>
        <end position="46"/>
    </location>
</feature>
<feature type="region of interest" description="Disordered" evidence="4">
    <location>
        <begin position="1"/>
        <end position="58"/>
    </location>
</feature>